<evidence type="ECO:0000256" key="5">
    <source>
        <dbReference type="ARBA" id="ARBA00023274"/>
    </source>
</evidence>
<protein>
    <recommendedName>
        <fullName evidence="6">Large ribosomal subunit protein uL23</fullName>
    </recommendedName>
</protein>
<organism evidence="7 8">
    <name type="scientific">Candidatus Buchananbacteria bacterium RIFCSPHIGHO2_01_FULL_39_14</name>
    <dbReference type="NCBI Taxonomy" id="1797532"/>
    <lineage>
        <taxon>Bacteria</taxon>
        <taxon>Candidatus Buchananiibacteriota</taxon>
    </lineage>
</organism>
<keyword evidence="2 6" id="KW-0699">rRNA-binding</keyword>
<comment type="caution">
    <text evidence="7">The sequence shown here is derived from an EMBL/GenBank/DDBJ whole genome shotgun (WGS) entry which is preliminary data.</text>
</comment>
<evidence type="ECO:0000256" key="3">
    <source>
        <dbReference type="ARBA" id="ARBA00022884"/>
    </source>
</evidence>
<proteinExistence type="inferred from homology"/>
<keyword evidence="4 6" id="KW-0689">Ribosomal protein</keyword>
<keyword evidence="5 6" id="KW-0687">Ribonucleoprotein</keyword>
<dbReference type="EMBL" id="MHIB01000017">
    <property type="protein sequence ID" value="OGY44340.1"/>
    <property type="molecule type" value="Genomic_DNA"/>
</dbReference>
<comment type="subunit">
    <text evidence="6">Part of the 50S ribosomal subunit. Contacts protein L29, and trigger factor when it is bound to the ribosome.</text>
</comment>
<dbReference type="HAMAP" id="MF_01369_B">
    <property type="entry name" value="Ribosomal_uL23_B"/>
    <property type="match status" value="1"/>
</dbReference>
<keyword evidence="3 6" id="KW-0694">RNA-binding</keyword>
<evidence type="ECO:0000313" key="8">
    <source>
        <dbReference type="Proteomes" id="UP000178930"/>
    </source>
</evidence>
<evidence type="ECO:0000256" key="6">
    <source>
        <dbReference type="HAMAP-Rule" id="MF_01369"/>
    </source>
</evidence>
<dbReference type="GO" id="GO:0005840">
    <property type="term" value="C:ribosome"/>
    <property type="evidence" value="ECO:0007669"/>
    <property type="project" value="UniProtKB-KW"/>
</dbReference>
<dbReference type="SUPFAM" id="SSF54189">
    <property type="entry name" value="Ribosomal proteins S24e, L23 and L15e"/>
    <property type="match status" value="1"/>
</dbReference>
<reference evidence="7 8" key="1">
    <citation type="journal article" date="2016" name="Nat. Commun.">
        <title>Thousands of microbial genomes shed light on interconnected biogeochemical processes in an aquifer system.</title>
        <authorList>
            <person name="Anantharaman K."/>
            <person name="Brown C.T."/>
            <person name="Hug L.A."/>
            <person name="Sharon I."/>
            <person name="Castelle C.J."/>
            <person name="Probst A.J."/>
            <person name="Thomas B.C."/>
            <person name="Singh A."/>
            <person name="Wilkins M.J."/>
            <person name="Karaoz U."/>
            <person name="Brodie E.L."/>
            <person name="Williams K.H."/>
            <person name="Hubbard S.S."/>
            <person name="Banfield J.F."/>
        </authorList>
    </citation>
    <scope>NUCLEOTIDE SEQUENCE [LARGE SCALE GENOMIC DNA]</scope>
</reference>
<evidence type="ECO:0000256" key="1">
    <source>
        <dbReference type="ARBA" id="ARBA00006700"/>
    </source>
</evidence>
<comment type="similarity">
    <text evidence="1 6">Belongs to the universal ribosomal protein uL23 family.</text>
</comment>
<dbReference type="AlphaFoldDB" id="A0A1G1XXN1"/>
<gene>
    <name evidence="6" type="primary">rplW</name>
    <name evidence="7" type="ORF">A2729_06015</name>
</gene>
<dbReference type="NCBIfam" id="NF004363">
    <property type="entry name" value="PRK05738.2-4"/>
    <property type="match status" value="1"/>
</dbReference>
<dbReference type="Gene3D" id="3.30.70.330">
    <property type="match status" value="1"/>
</dbReference>
<dbReference type="FunFam" id="3.30.70.330:FF:000001">
    <property type="entry name" value="50S ribosomal protein L23"/>
    <property type="match status" value="1"/>
</dbReference>
<comment type="function">
    <text evidence="6">One of the early assembly proteins it binds 23S rRNA. One of the proteins that surrounds the polypeptide exit tunnel on the outside of the ribosome. Forms the main docking site for trigger factor binding to the ribosome.</text>
</comment>
<evidence type="ECO:0000256" key="2">
    <source>
        <dbReference type="ARBA" id="ARBA00022730"/>
    </source>
</evidence>
<evidence type="ECO:0000256" key="4">
    <source>
        <dbReference type="ARBA" id="ARBA00022980"/>
    </source>
</evidence>
<dbReference type="STRING" id="1797532.A2729_06015"/>
<dbReference type="Pfam" id="PF00276">
    <property type="entry name" value="Ribosomal_L23"/>
    <property type="match status" value="1"/>
</dbReference>
<dbReference type="InterPro" id="IPR012677">
    <property type="entry name" value="Nucleotide-bd_a/b_plait_sf"/>
</dbReference>
<dbReference type="GO" id="GO:0006412">
    <property type="term" value="P:translation"/>
    <property type="evidence" value="ECO:0007669"/>
    <property type="project" value="UniProtKB-UniRule"/>
</dbReference>
<dbReference type="InterPro" id="IPR012678">
    <property type="entry name" value="Ribosomal_uL23/eL15/eS24_sf"/>
</dbReference>
<dbReference type="GO" id="GO:0019843">
    <property type="term" value="F:rRNA binding"/>
    <property type="evidence" value="ECO:0007669"/>
    <property type="project" value="UniProtKB-UniRule"/>
</dbReference>
<sequence length="99" mass="10998">MKGLTKQAYRVLVKPLVTEKASSLSAAGKYLFVVNPKMNKVEIKKAVRAIYKVEPIKINIANFSGKSVRYGRTAGKTKDWKKAVVTLKPGDKIEIYEGV</sequence>
<dbReference type="Proteomes" id="UP000178930">
    <property type="component" value="Unassembled WGS sequence"/>
</dbReference>
<dbReference type="GO" id="GO:0003735">
    <property type="term" value="F:structural constituent of ribosome"/>
    <property type="evidence" value="ECO:0007669"/>
    <property type="project" value="InterPro"/>
</dbReference>
<dbReference type="GO" id="GO:1990904">
    <property type="term" value="C:ribonucleoprotein complex"/>
    <property type="evidence" value="ECO:0007669"/>
    <property type="project" value="UniProtKB-KW"/>
</dbReference>
<evidence type="ECO:0000313" key="7">
    <source>
        <dbReference type="EMBL" id="OGY44340.1"/>
    </source>
</evidence>
<dbReference type="InterPro" id="IPR013025">
    <property type="entry name" value="Ribosomal_uL23-like"/>
</dbReference>
<accession>A0A1G1XXN1</accession>
<name>A0A1G1XXN1_9BACT</name>